<feature type="transmembrane region" description="Helical" evidence="1">
    <location>
        <begin position="294"/>
        <end position="316"/>
    </location>
</feature>
<feature type="transmembrane region" description="Helical" evidence="1">
    <location>
        <begin position="15"/>
        <end position="38"/>
    </location>
</feature>
<dbReference type="STRING" id="1122189.SAMN02745165_00688"/>
<keyword evidence="1" id="KW-1133">Transmembrane helix</keyword>
<reference evidence="2 3" key="1">
    <citation type="submission" date="2016-11" db="EMBL/GenBank/DDBJ databases">
        <authorList>
            <person name="Jaros S."/>
            <person name="Januszkiewicz K."/>
            <person name="Wedrychowicz H."/>
        </authorList>
    </citation>
    <scope>NUCLEOTIDE SEQUENCE [LARGE SCALE GENOMIC DNA]</scope>
    <source>
        <strain evidence="2 3">DSM 5091</strain>
    </source>
</reference>
<keyword evidence="1" id="KW-0472">Membrane</keyword>
<name>A0A1M6DI33_MALRU</name>
<evidence type="ECO:0008006" key="4">
    <source>
        <dbReference type="Google" id="ProtNLM"/>
    </source>
</evidence>
<dbReference type="AlphaFoldDB" id="A0A1M6DI33"/>
<protein>
    <recommendedName>
        <fullName evidence="4">Cache domain-containing protein</fullName>
    </recommendedName>
</protein>
<dbReference type="OrthoDB" id="5385971at2"/>
<sequence>MKNNQNQKLGLQQKLFYFSMLGVFVVSILVAAAAMFPLSKALFEQEYQSLKFSHQLQTAQVSQHFREIKSIAEQITSRSRIRQELEKYNAGKISLQAYQDFTRPKLEDALKTSPDVKTICRFDQTGTRVVSVGVAFDCVLYKNSAWREGRTTVTGPIFVNDSPHFLVVAPIRNRQDLVVGKDEVLFSSDGLKHIAMQHSQDKAESLFLLGYSSDNDRAWLNLRNNSEVKKTTSREIDRLLVDVGSGETMLAETEATLFGIEKPITTYSQLPDSSYLVLIINQSKGILDKVRSTLIKVSGAILALLLVSAVVLAFLLKPLEVQALEYQKELEKDIAELQQIIPICMYCKSVRNDEGYWNRIDHYIENMSEIRFSHGICEACMEEKYPDVEKS</sequence>
<evidence type="ECO:0000313" key="3">
    <source>
        <dbReference type="Proteomes" id="UP000184171"/>
    </source>
</evidence>
<keyword evidence="3" id="KW-1185">Reference proteome</keyword>
<dbReference type="Proteomes" id="UP000184171">
    <property type="component" value="Unassembled WGS sequence"/>
</dbReference>
<keyword evidence="1" id="KW-0812">Transmembrane</keyword>
<organism evidence="2 3">
    <name type="scientific">Malonomonas rubra DSM 5091</name>
    <dbReference type="NCBI Taxonomy" id="1122189"/>
    <lineage>
        <taxon>Bacteria</taxon>
        <taxon>Pseudomonadati</taxon>
        <taxon>Thermodesulfobacteriota</taxon>
        <taxon>Desulfuromonadia</taxon>
        <taxon>Desulfuromonadales</taxon>
        <taxon>Geopsychrobacteraceae</taxon>
        <taxon>Malonomonas</taxon>
    </lineage>
</organism>
<proteinExistence type="predicted"/>
<evidence type="ECO:0000313" key="2">
    <source>
        <dbReference type="EMBL" id="SHI72830.1"/>
    </source>
</evidence>
<dbReference type="EMBL" id="FQZT01000002">
    <property type="protein sequence ID" value="SHI72830.1"/>
    <property type="molecule type" value="Genomic_DNA"/>
</dbReference>
<evidence type="ECO:0000256" key="1">
    <source>
        <dbReference type="SAM" id="Phobius"/>
    </source>
</evidence>
<accession>A0A1M6DI33</accession>
<gene>
    <name evidence="2" type="ORF">SAMN02745165_00688</name>
</gene>
<dbReference type="RefSeq" id="WP_072905601.1">
    <property type="nucleotide sequence ID" value="NZ_FQZT01000002.1"/>
</dbReference>